<evidence type="ECO:0000313" key="2">
    <source>
        <dbReference type="EMBL" id="GAQ92056.1"/>
    </source>
</evidence>
<feature type="compositionally biased region" description="Polar residues" evidence="1">
    <location>
        <begin position="656"/>
        <end position="668"/>
    </location>
</feature>
<organism evidence="2 3">
    <name type="scientific">Klebsormidium nitens</name>
    <name type="common">Green alga</name>
    <name type="synonym">Ulothrix nitens</name>
    <dbReference type="NCBI Taxonomy" id="105231"/>
    <lineage>
        <taxon>Eukaryota</taxon>
        <taxon>Viridiplantae</taxon>
        <taxon>Streptophyta</taxon>
        <taxon>Klebsormidiophyceae</taxon>
        <taxon>Klebsormidiales</taxon>
        <taxon>Klebsormidiaceae</taxon>
        <taxon>Klebsormidium</taxon>
    </lineage>
</organism>
<dbReference type="OrthoDB" id="2021191at2759"/>
<evidence type="ECO:0000313" key="3">
    <source>
        <dbReference type="Proteomes" id="UP000054558"/>
    </source>
</evidence>
<feature type="compositionally biased region" description="Low complexity" evidence="1">
    <location>
        <begin position="148"/>
        <end position="158"/>
    </location>
</feature>
<feature type="region of interest" description="Disordered" evidence="1">
    <location>
        <begin position="1"/>
        <end position="20"/>
    </location>
</feature>
<dbReference type="PANTHER" id="PTHR38019:SF1">
    <property type="entry name" value="N-ACETYLTRANSFERASE DOMAIN-CONTAINING PROTEIN"/>
    <property type="match status" value="1"/>
</dbReference>
<feature type="region of interest" description="Disordered" evidence="1">
    <location>
        <begin position="361"/>
        <end position="397"/>
    </location>
</feature>
<dbReference type="EMBL" id="DF237862">
    <property type="protein sequence ID" value="GAQ92056.1"/>
    <property type="molecule type" value="Genomic_DNA"/>
</dbReference>
<dbReference type="PANTHER" id="PTHR38019">
    <property type="entry name" value="KDA ANTIGEN P200, PUTATIVE-RELATED"/>
    <property type="match status" value="1"/>
</dbReference>
<feature type="region of interest" description="Disordered" evidence="1">
    <location>
        <begin position="625"/>
        <end position="674"/>
    </location>
</feature>
<proteinExistence type="predicted"/>
<reference evidence="2 3" key="1">
    <citation type="journal article" date="2014" name="Nat. Commun.">
        <title>Klebsormidium flaccidum genome reveals primary factors for plant terrestrial adaptation.</title>
        <authorList>
            <person name="Hori K."/>
            <person name="Maruyama F."/>
            <person name="Fujisawa T."/>
            <person name="Togashi T."/>
            <person name="Yamamoto N."/>
            <person name="Seo M."/>
            <person name="Sato S."/>
            <person name="Yamada T."/>
            <person name="Mori H."/>
            <person name="Tajima N."/>
            <person name="Moriyama T."/>
            <person name="Ikeuchi M."/>
            <person name="Watanabe M."/>
            <person name="Wada H."/>
            <person name="Kobayashi K."/>
            <person name="Saito M."/>
            <person name="Masuda T."/>
            <person name="Sasaki-Sekimoto Y."/>
            <person name="Mashiguchi K."/>
            <person name="Awai K."/>
            <person name="Shimojima M."/>
            <person name="Masuda S."/>
            <person name="Iwai M."/>
            <person name="Nobusawa T."/>
            <person name="Narise T."/>
            <person name="Kondo S."/>
            <person name="Saito H."/>
            <person name="Sato R."/>
            <person name="Murakawa M."/>
            <person name="Ihara Y."/>
            <person name="Oshima-Yamada Y."/>
            <person name="Ohtaka K."/>
            <person name="Satoh M."/>
            <person name="Sonobe K."/>
            <person name="Ishii M."/>
            <person name="Ohtani R."/>
            <person name="Kanamori-Sato M."/>
            <person name="Honoki R."/>
            <person name="Miyazaki D."/>
            <person name="Mochizuki H."/>
            <person name="Umetsu J."/>
            <person name="Higashi K."/>
            <person name="Shibata D."/>
            <person name="Kamiya Y."/>
            <person name="Sato N."/>
            <person name="Nakamura Y."/>
            <person name="Tabata S."/>
            <person name="Ida S."/>
            <person name="Kurokawa K."/>
            <person name="Ohta H."/>
        </authorList>
    </citation>
    <scope>NUCLEOTIDE SEQUENCE [LARGE SCALE GENOMIC DNA]</scope>
    <source>
        <strain evidence="2 3">NIES-2285</strain>
    </source>
</reference>
<feature type="compositionally biased region" description="Basic and acidic residues" evidence="1">
    <location>
        <begin position="375"/>
        <end position="397"/>
    </location>
</feature>
<sequence length="674" mass="77562">MTLPPEPLEAQPVSPSALSDLSADQWVDSLTKVLKIHTPTGEGRPKKLKSLDDIANVDPASGGSPKAVRLTSPRSLLACLQTGIDPKEIIYRPFEEFAEKGLTPELQKLKYEHCEAKRQEKLQRLQLERRKIMEKDHEAGGESGALGGLRLPGSPGSPLREEGKKSPQSPSILNALGGADMVEKEARRLEVLQRRQQRELEQMINYEKKRQMVSEDAQTRIQEEKDRQEAEKQERLRREREWQEEQRLKEVEKAKRDEEAERRSRVLAAERYKQDMDAATVEKEKQKQRQKEAAEREQERLRKQEEFRLQTEKIQEEHQKAIQKRQAEMDEKDRQRQMLLEQQRQEKAIANAEARQKAAERLQSALETGRSIMQKKRDDYNAKQREVAEKQKIKEERWRQEEAIRKQKEKQKEQQRQLVFQEAMSDQEKRIHDLVSKANEADQRPGEEIHDLVSKANEADQILETVQRQKKEEMARRALERQLKAEEKREKAEQMKRMQASAQTPQKPLCLPRRGRGRALGLPAGFVEARGFAGGARSGPALEDVNGFPAIGGSALRHLAKRYVEQKAFHRAQMLQRIEDDTARARALLEARTHLQQRRKDANVEASLQRQQLLMQMEKLQITKKWSKLSDGAPDSPGGDHIPGRTSNRSPEKASSRTGASSISPLRQSRTRAA</sequence>
<keyword evidence="3" id="KW-1185">Reference proteome</keyword>
<name>A0A1Y1ITC6_KLENI</name>
<accession>A0A1Y1ITC6</accession>
<dbReference type="AlphaFoldDB" id="A0A1Y1ITC6"/>
<feature type="region of interest" description="Disordered" evidence="1">
    <location>
        <begin position="202"/>
        <end position="349"/>
    </location>
</feature>
<dbReference type="STRING" id="105231.A0A1Y1ITC6"/>
<evidence type="ECO:0000256" key="1">
    <source>
        <dbReference type="SAM" id="MobiDB-lite"/>
    </source>
</evidence>
<dbReference type="OMA" id="QQNADAW"/>
<feature type="region of interest" description="Disordered" evidence="1">
    <location>
        <begin position="133"/>
        <end position="180"/>
    </location>
</feature>
<dbReference type="Proteomes" id="UP000054558">
    <property type="component" value="Unassembled WGS sequence"/>
</dbReference>
<gene>
    <name evidence="2" type="ORF">KFL_009130030</name>
</gene>
<feature type="compositionally biased region" description="Basic and acidic residues" evidence="1">
    <location>
        <begin position="202"/>
        <end position="336"/>
    </location>
</feature>
<protein>
    <submittedName>
        <fullName evidence="2">Uncharacterized protein</fullName>
    </submittedName>
</protein>